<evidence type="ECO:0000313" key="10">
    <source>
        <dbReference type="Proteomes" id="UP001472677"/>
    </source>
</evidence>
<evidence type="ECO:0000256" key="3">
    <source>
        <dbReference type="ARBA" id="ARBA00022525"/>
    </source>
</evidence>
<keyword evidence="5 8" id="KW-0732">Signal</keyword>
<keyword evidence="10" id="KW-1185">Reference proteome</keyword>
<feature type="region of interest" description="Disordered" evidence="7">
    <location>
        <begin position="70"/>
        <end position="97"/>
    </location>
</feature>
<dbReference type="Pfam" id="PF05498">
    <property type="entry name" value="RALF"/>
    <property type="match status" value="1"/>
</dbReference>
<organism evidence="9 10">
    <name type="scientific">Hibiscus sabdariffa</name>
    <name type="common">roselle</name>
    <dbReference type="NCBI Taxonomy" id="183260"/>
    <lineage>
        <taxon>Eukaryota</taxon>
        <taxon>Viridiplantae</taxon>
        <taxon>Streptophyta</taxon>
        <taxon>Embryophyta</taxon>
        <taxon>Tracheophyta</taxon>
        <taxon>Spermatophyta</taxon>
        <taxon>Magnoliopsida</taxon>
        <taxon>eudicotyledons</taxon>
        <taxon>Gunneridae</taxon>
        <taxon>Pentapetalae</taxon>
        <taxon>rosids</taxon>
        <taxon>malvids</taxon>
        <taxon>Malvales</taxon>
        <taxon>Malvaceae</taxon>
        <taxon>Malvoideae</taxon>
        <taxon>Hibiscus</taxon>
    </lineage>
</organism>
<evidence type="ECO:0000256" key="4">
    <source>
        <dbReference type="ARBA" id="ARBA00022702"/>
    </source>
</evidence>
<comment type="subcellular location">
    <subcellularLocation>
        <location evidence="1">Secreted</location>
    </subcellularLocation>
</comment>
<proteinExistence type="inferred from homology"/>
<name>A0ABR2B9J8_9ROSI</name>
<dbReference type="EMBL" id="JBBPBM010000148">
    <property type="protein sequence ID" value="KAK8503613.1"/>
    <property type="molecule type" value="Genomic_DNA"/>
</dbReference>
<sequence length="154" mass="16692">MGVSNMKTWLVCMAIICMVAAVEVLPVDAAATATSLDGGASNLGFNRRLLQVPANPWTRGCSRIFRCRGGGGSGVQGKQYSCPDTKGQNQTTSSRKRVRVQGREHKALIIISLRNKCNTQTNFDSAFNILHAPLTTKLSASPFCRSRRGRVKPP</sequence>
<comment type="caution">
    <text evidence="9">The sequence shown here is derived from an EMBL/GenBank/DDBJ whole genome shotgun (WGS) entry which is preliminary data.</text>
</comment>
<evidence type="ECO:0000256" key="7">
    <source>
        <dbReference type="SAM" id="MobiDB-lite"/>
    </source>
</evidence>
<keyword evidence="3" id="KW-0964">Secreted</keyword>
<gene>
    <name evidence="9" type="ORF">V6N12_024785</name>
</gene>
<dbReference type="InterPro" id="IPR008801">
    <property type="entry name" value="RALF"/>
</dbReference>
<evidence type="ECO:0000313" key="9">
    <source>
        <dbReference type="EMBL" id="KAK8503613.1"/>
    </source>
</evidence>
<accession>A0ABR2B9J8</accession>
<protein>
    <submittedName>
        <fullName evidence="9">Uncharacterized protein</fullName>
    </submittedName>
</protein>
<dbReference type="Proteomes" id="UP001472677">
    <property type="component" value="Unassembled WGS sequence"/>
</dbReference>
<evidence type="ECO:0000256" key="2">
    <source>
        <dbReference type="ARBA" id="ARBA00009178"/>
    </source>
</evidence>
<comment type="similarity">
    <text evidence="2">Belongs to the plant rapid alkalinization factor (RALF) family.</text>
</comment>
<feature type="chain" id="PRO_5045201175" evidence="8">
    <location>
        <begin position="22"/>
        <end position="154"/>
    </location>
</feature>
<evidence type="ECO:0000256" key="1">
    <source>
        <dbReference type="ARBA" id="ARBA00004613"/>
    </source>
</evidence>
<evidence type="ECO:0000256" key="8">
    <source>
        <dbReference type="SAM" id="SignalP"/>
    </source>
</evidence>
<keyword evidence="6" id="KW-1015">Disulfide bond</keyword>
<evidence type="ECO:0000256" key="5">
    <source>
        <dbReference type="ARBA" id="ARBA00022729"/>
    </source>
</evidence>
<feature type="signal peptide" evidence="8">
    <location>
        <begin position="1"/>
        <end position="21"/>
    </location>
</feature>
<keyword evidence="4" id="KW-0372">Hormone</keyword>
<evidence type="ECO:0000256" key="6">
    <source>
        <dbReference type="ARBA" id="ARBA00023157"/>
    </source>
</evidence>
<reference evidence="9 10" key="1">
    <citation type="journal article" date="2024" name="G3 (Bethesda)">
        <title>Genome assembly of Hibiscus sabdariffa L. provides insights into metabolisms of medicinal natural products.</title>
        <authorList>
            <person name="Kim T."/>
        </authorList>
    </citation>
    <scope>NUCLEOTIDE SEQUENCE [LARGE SCALE GENOMIC DNA]</scope>
    <source>
        <strain evidence="9">TK-2024</strain>
        <tissue evidence="9">Old leaves</tissue>
    </source>
</reference>